<dbReference type="EMBL" id="QZFU01000055">
    <property type="protein sequence ID" value="RJO68276.1"/>
    <property type="molecule type" value="Genomic_DNA"/>
</dbReference>
<dbReference type="OrthoDB" id="3252468at2"/>
<evidence type="ECO:0000313" key="7">
    <source>
        <dbReference type="EMBL" id="RJO68276.1"/>
    </source>
</evidence>
<organism evidence="7 8">
    <name type="scientific">Nocardia panacis</name>
    <dbReference type="NCBI Taxonomy" id="2340916"/>
    <lineage>
        <taxon>Bacteria</taxon>
        <taxon>Bacillati</taxon>
        <taxon>Actinomycetota</taxon>
        <taxon>Actinomycetes</taxon>
        <taxon>Mycobacteriales</taxon>
        <taxon>Nocardiaceae</taxon>
        <taxon>Nocardia</taxon>
    </lineage>
</organism>
<feature type="domain" description="Peptidase S33 tripeptidyl aminopeptidase-like C-terminal" evidence="6">
    <location>
        <begin position="395"/>
        <end position="492"/>
    </location>
</feature>
<feature type="signal peptide" evidence="4">
    <location>
        <begin position="1"/>
        <end position="28"/>
    </location>
</feature>
<feature type="domain" description="AB hydrolase-1" evidence="5">
    <location>
        <begin position="94"/>
        <end position="267"/>
    </location>
</feature>
<dbReference type="InterPro" id="IPR013595">
    <property type="entry name" value="Pept_S33_TAP-like_C"/>
</dbReference>
<proteinExistence type="inferred from homology"/>
<dbReference type="AlphaFoldDB" id="A0A3A4K2Q2"/>
<dbReference type="RefSeq" id="WP_120045084.1">
    <property type="nucleotide sequence ID" value="NZ_QZFU01000055.1"/>
</dbReference>
<dbReference type="SUPFAM" id="SSF53474">
    <property type="entry name" value="alpha/beta-Hydrolases"/>
    <property type="match status" value="1"/>
</dbReference>
<dbReference type="Pfam" id="PF00561">
    <property type="entry name" value="Abhydrolase_1"/>
    <property type="match status" value="1"/>
</dbReference>
<evidence type="ECO:0000256" key="3">
    <source>
        <dbReference type="ARBA" id="ARBA00022801"/>
    </source>
</evidence>
<gene>
    <name evidence="7" type="ORF">D5S18_33165</name>
</gene>
<dbReference type="InterPro" id="IPR029058">
    <property type="entry name" value="AB_hydrolase_fold"/>
</dbReference>
<dbReference type="InterPro" id="IPR000073">
    <property type="entry name" value="AB_hydrolase_1"/>
</dbReference>
<dbReference type="InterPro" id="IPR051601">
    <property type="entry name" value="Serine_prot/Carboxylest_S33"/>
</dbReference>
<name>A0A3A4K2Q2_9NOCA</name>
<sequence>MGRDVFRRWAGLGAALILAGSVAGCGSAAEVNGLERLQRQQLRWQPCGDEKLDAAGAECADVTVPLNYAEPQGRTITVAISRARAADSARRHGVLISNPGGPGASGLDTALLEDEIQSGGLRERYDLIGMDPRGIGRSTPMHCDWPTPSGLRAAGLDRAGFEKTLALHADLAARCRETGDAYRYITTRNTARDMDLIRAVLGEQRISYIGTSYGTYLGSVFAQMFPDRIDRLVLDSAIDPVRYSVGMIQQMGKPNEVAFDVWAGWVAARDGEYHLGATASAVRAKITELLRRSAREPITVGAQRVEAHELPLILFEGVAGSQGYVSLAVQLRQLLDAAEGRAQAPDSELEQTLRDEWGPGSDSAVEMMIQCGDAPAPRDPDWYWRNLEASRATEPLFGSYANHPSVCAFWPAPVEPPTVIGNALPSLILQSVMDTRTAYEEGIALHGMMTGSRLVTMPDKVAHGVLDKSACARAVAAGYLRTGVLPEADMTCAAG</sequence>
<accession>A0A3A4K2Q2</accession>
<evidence type="ECO:0000259" key="6">
    <source>
        <dbReference type="Pfam" id="PF08386"/>
    </source>
</evidence>
<dbReference type="PANTHER" id="PTHR43248:SF29">
    <property type="entry name" value="TRIPEPTIDYL AMINOPEPTIDASE"/>
    <property type="match status" value="1"/>
</dbReference>
<feature type="chain" id="PRO_5017324849" evidence="4">
    <location>
        <begin position="29"/>
        <end position="495"/>
    </location>
</feature>
<protein>
    <submittedName>
        <fullName evidence="7">Alpha/beta fold hydrolase</fullName>
    </submittedName>
</protein>
<evidence type="ECO:0000256" key="4">
    <source>
        <dbReference type="SAM" id="SignalP"/>
    </source>
</evidence>
<keyword evidence="3 7" id="KW-0378">Hydrolase</keyword>
<dbReference type="PROSITE" id="PS51257">
    <property type="entry name" value="PROKAR_LIPOPROTEIN"/>
    <property type="match status" value="1"/>
</dbReference>
<evidence type="ECO:0000259" key="5">
    <source>
        <dbReference type="Pfam" id="PF00561"/>
    </source>
</evidence>
<dbReference type="Gene3D" id="3.40.50.1820">
    <property type="entry name" value="alpha/beta hydrolase"/>
    <property type="match status" value="1"/>
</dbReference>
<comment type="similarity">
    <text evidence="1">Belongs to the peptidase S33 family.</text>
</comment>
<evidence type="ECO:0000313" key="8">
    <source>
        <dbReference type="Proteomes" id="UP000266677"/>
    </source>
</evidence>
<dbReference type="Proteomes" id="UP000266677">
    <property type="component" value="Unassembled WGS sequence"/>
</dbReference>
<dbReference type="GO" id="GO:0016787">
    <property type="term" value="F:hydrolase activity"/>
    <property type="evidence" value="ECO:0007669"/>
    <property type="project" value="UniProtKB-KW"/>
</dbReference>
<dbReference type="PANTHER" id="PTHR43248">
    <property type="entry name" value="2-SUCCINYL-6-HYDROXY-2,4-CYCLOHEXADIENE-1-CARBOXYLATE SYNTHASE"/>
    <property type="match status" value="1"/>
</dbReference>
<dbReference type="Pfam" id="PF08386">
    <property type="entry name" value="Abhydrolase_4"/>
    <property type="match status" value="1"/>
</dbReference>
<reference evidence="7 8" key="1">
    <citation type="submission" date="2018-09" db="EMBL/GenBank/DDBJ databases">
        <title>YIM PH21274 draft genome.</title>
        <authorList>
            <person name="Miao C."/>
        </authorList>
    </citation>
    <scope>NUCLEOTIDE SEQUENCE [LARGE SCALE GENOMIC DNA]</scope>
    <source>
        <strain evidence="7 8">YIM PH 21724</strain>
    </source>
</reference>
<evidence type="ECO:0000256" key="2">
    <source>
        <dbReference type="ARBA" id="ARBA00022729"/>
    </source>
</evidence>
<keyword evidence="8" id="KW-1185">Reference proteome</keyword>
<keyword evidence="2 4" id="KW-0732">Signal</keyword>
<comment type="caution">
    <text evidence="7">The sequence shown here is derived from an EMBL/GenBank/DDBJ whole genome shotgun (WGS) entry which is preliminary data.</text>
</comment>
<evidence type="ECO:0000256" key="1">
    <source>
        <dbReference type="ARBA" id="ARBA00010088"/>
    </source>
</evidence>